<keyword evidence="2" id="KW-1133">Transmembrane helix</keyword>
<accession>A0ABQ0NYY5</accession>
<feature type="region of interest" description="Disordered" evidence="1">
    <location>
        <begin position="85"/>
        <end position="117"/>
    </location>
</feature>
<feature type="transmembrane region" description="Helical" evidence="2">
    <location>
        <begin position="6"/>
        <end position="24"/>
    </location>
</feature>
<keyword evidence="2" id="KW-0812">Transmembrane</keyword>
<evidence type="ECO:0000256" key="1">
    <source>
        <dbReference type="SAM" id="MobiDB-lite"/>
    </source>
</evidence>
<dbReference type="EMBL" id="BAQD01000015">
    <property type="protein sequence ID" value="GBQ06728.1"/>
    <property type="molecule type" value="Genomic_DNA"/>
</dbReference>
<keyword evidence="4" id="KW-1185">Reference proteome</keyword>
<proteinExistence type="predicted"/>
<comment type="caution">
    <text evidence="3">The sequence shown here is derived from an EMBL/GenBank/DDBJ whole genome shotgun (WGS) entry which is preliminary data.</text>
</comment>
<name>A0ABQ0NYY5_9PROT</name>
<evidence type="ECO:0000313" key="3">
    <source>
        <dbReference type="EMBL" id="GBQ06728.1"/>
    </source>
</evidence>
<evidence type="ECO:0000313" key="4">
    <source>
        <dbReference type="Proteomes" id="UP001062901"/>
    </source>
</evidence>
<keyword evidence="2" id="KW-0472">Membrane</keyword>
<reference evidence="3" key="1">
    <citation type="submission" date="2013-04" db="EMBL/GenBank/DDBJ databases">
        <title>The genome sequencing project of 58 acetic acid bacteria.</title>
        <authorList>
            <person name="Okamoto-Kainuma A."/>
            <person name="Ishikawa M."/>
            <person name="Umino S."/>
            <person name="Koizumi Y."/>
            <person name="Shiwa Y."/>
            <person name="Yoshikawa H."/>
            <person name="Matsutani M."/>
            <person name="Matsushita K."/>
        </authorList>
    </citation>
    <scope>NUCLEOTIDE SEQUENCE</scope>
    <source>
        <strain evidence="3">DSM 15669</strain>
    </source>
</reference>
<evidence type="ECO:0000256" key="2">
    <source>
        <dbReference type="SAM" id="Phobius"/>
    </source>
</evidence>
<dbReference type="RefSeq" id="WP_018979210.1">
    <property type="nucleotide sequence ID" value="NZ_BAQD01000015.1"/>
</dbReference>
<gene>
    <name evidence="3" type="ORF">AA15669_1064</name>
</gene>
<protein>
    <submittedName>
        <fullName evidence="3">Uncharacterized protein</fullName>
    </submittedName>
</protein>
<dbReference type="Proteomes" id="UP001062901">
    <property type="component" value="Unassembled WGS sequence"/>
</dbReference>
<sequence>MQYLNIAFALLAVLAWGGLFFVYYRERIIPWFVNRFTRDKPPKASEENSLFGGAAPLPFKYETEEQAKEKREKEIALIEAALQAEKEAAMKEDEEEAPPSSAAQSKEDKPSSQKTSS</sequence>
<organism evidence="3 4">
    <name type="scientific">Saccharibacter floricola DSM 15669</name>
    <dbReference type="NCBI Taxonomy" id="1123227"/>
    <lineage>
        <taxon>Bacteria</taxon>
        <taxon>Pseudomonadati</taxon>
        <taxon>Pseudomonadota</taxon>
        <taxon>Alphaproteobacteria</taxon>
        <taxon>Acetobacterales</taxon>
        <taxon>Acetobacteraceae</taxon>
        <taxon>Saccharibacter</taxon>
    </lineage>
</organism>